<protein>
    <submittedName>
        <fullName evidence="3">Uncharacterized protein</fullName>
    </submittedName>
</protein>
<keyword evidence="2" id="KW-0812">Transmembrane</keyword>
<feature type="transmembrane region" description="Helical" evidence="2">
    <location>
        <begin position="74"/>
        <end position="93"/>
    </location>
</feature>
<organism evidence="3">
    <name type="scientific">Burkholderia pseudomallei 1710a</name>
    <dbReference type="NCBI Taxonomy" id="320371"/>
    <lineage>
        <taxon>Bacteria</taxon>
        <taxon>Pseudomonadati</taxon>
        <taxon>Pseudomonadota</taxon>
        <taxon>Betaproteobacteria</taxon>
        <taxon>Burkholderiales</taxon>
        <taxon>Burkholderiaceae</taxon>
        <taxon>Burkholderia</taxon>
        <taxon>pseudomallei group</taxon>
    </lineage>
</organism>
<gene>
    <name evidence="3" type="ORF">BURPS1710A_A2421</name>
</gene>
<reference evidence="3" key="1">
    <citation type="submission" date="2009-05" db="EMBL/GenBank/DDBJ databases">
        <authorList>
            <person name="Harkins D.M."/>
            <person name="DeShazer D."/>
            <person name="Woods D.E."/>
            <person name="Brinkac L.M."/>
            <person name="Brown K.A."/>
            <person name="Hung G.C."/>
            <person name="Tuanyok A."/>
            <person name="Zhang B."/>
            <person name="Nierman W.C."/>
        </authorList>
    </citation>
    <scope>NUCLEOTIDE SEQUENCE [LARGE SCALE GENOMIC DNA]</scope>
    <source>
        <strain evidence="3">1710a</strain>
    </source>
</reference>
<feature type="region of interest" description="Disordered" evidence="1">
    <location>
        <begin position="1"/>
        <end position="22"/>
    </location>
</feature>
<keyword evidence="2" id="KW-1133">Transmembrane helix</keyword>
<sequence length="107" mass="11399">MTPGHPAGRVEARRARPHAPAPAIAVGARDAGGVLGMDSVRIAVRASSSSRWPAACEAHASNRSRRACRPRGRVIISIAELIGFRFVFLSVSFSDSNDKSTTRKTTT</sequence>
<evidence type="ECO:0000256" key="2">
    <source>
        <dbReference type="SAM" id="Phobius"/>
    </source>
</evidence>
<dbReference type="Proteomes" id="UP000001812">
    <property type="component" value="Chromosome II"/>
</dbReference>
<dbReference type="EMBL" id="CM000833">
    <property type="protein sequence ID" value="EET05950.1"/>
    <property type="molecule type" value="Genomic_DNA"/>
</dbReference>
<keyword evidence="2" id="KW-0472">Membrane</keyword>
<evidence type="ECO:0000256" key="1">
    <source>
        <dbReference type="SAM" id="MobiDB-lite"/>
    </source>
</evidence>
<evidence type="ECO:0000313" key="3">
    <source>
        <dbReference type="EMBL" id="EET05950.1"/>
    </source>
</evidence>
<proteinExistence type="predicted"/>
<dbReference type="AlphaFoldDB" id="A0A0E1VYB9"/>
<dbReference type="HOGENOM" id="CLU_2205099_0_0_4"/>
<accession>A0A0E1VYB9</accession>
<name>A0A0E1VYB9_BURPE</name>